<feature type="domain" description="Follistatin-like" evidence="5">
    <location>
        <begin position="215"/>
        <end position="237"/>
    </location>
</feature>
<accession>A0AAV5ULT4</accession>
<evidence type="ECO:0000313" key="7">
    <source>
        <dbReference type="Proteomes" id="UP001432027"/>
    </source>
</evidence>
<feature type="domain" description="Follistatin-like" evidence="5">
    <location>
        <begin position="110"/>
        <end position="132"/>
    </location>
</feature>
<keyword evidence="7" id="KW-1185">Reference proteome</keyword>
<feature type="non-terminal residue" evidence="6">
    <location>
        <position position="1"/>
    </location>
</feature>
<evidence type="ECO:0000256" key="4">
    <source>
        <dbReference type="SAM" id="MobiDB-lite"/>
    </source>
</evidence>
<evidence type="ECO:0000256" key="2">
    <source>
        <dbReference type="ARBA" id="ARBA00022900"/>
    </source>
</evidence>
<dbReference type="Proteomes" id="UP001432027">
    <property type="component" value="Unassembled WGS sequence"/>
</dbReference>
<keyword evidence="3" id="KW-1015">Disulfide bond</keyword>
<evidence type="ECO:0000259" key="5">
    <source>
        <dbReference type="SMART" id="SM00274"/>
    </source>
</evidence>
<dbReference type="CDD" id="cd19941">
    <property type="entry name" value="TIL"/>
    <property type="match status" value="1"/>
</dbReference>
<dbReference type="InterPro" id="IPR036084">
    <property type="entry name" value="Ser_inhib-like_sf"/>
</dbReference>
<evidence type="ECO:0000256" key="1">
    <source>
        <dbReference type="ARBA" id="ARBA00022690"/>
    </source>
</evidence>
<sequence length="330" mass="36352">LISSLAAHSLAVEITDGEPQSRDEPMLAVTQTTIEDVEGSGEDLMASLDENDWETVQDAIFERKKRQVPGPAIALQDPTVLAQRGRSSHSHDSSEERRRPGRPGQPGRPSCNTVRCTSGTECIIENGRPTCRPIRQPPTRSCRDVNCPRDSRCRMEMDPRCRDRNCPEQPVCVRESRPSCSNVQCPFGTRCRLVEERGCRGRECREVATCVNTNPCDEIRCPFGTICRFDGGQPTCSPIAFDPCLNARCPAGLQCRTVDNKALCFPPTTGPSCGPNEVWMQCASPCEPSCGNASPLICPAKCDPPRCQCDRGFWRHANGSCVQQNQCFFG</sequence>
<keyword evidence="2" id="KW-0722">Serine protease inhibitor</keyword>
<name>A0AAV5ULT4_9BILA</name>
<dbReference type="InterPro" id="IPR003645">
    <property type="entry name" value="Fol_N"/>
</dbReference>
<dbReference type="PANTHER" id="PTHR23259">
    <property type="entry name" value="RIDDLE"/>
    <property type="match status" value="1"/>
</dbReference>
<keyword evidence="1" id="KW-0646">Protease inhibitor</keyword>
<feature type="domain" description="Follistatin-like" evidence="5">
    <location>
        <begin position="179"/>
        <end position="211"/>
    </location>
</feature>
<feature type="domain" description="Follistatin-like" evidence="5">
    <location>
        <begin position="141"/>
        <end position="162"/>
    </location>
</feature>
<dbReference type="AlphaFoldDB" id="A0AAV5ULT4"/>
<evidence type="ECO:0000256" key="3">
    <source>
        <dbReference type="ARBA" id="ARBA00023157"/>
    </source>
</evidence>
<dbReference type="SUPFAM" id="SSF57567">
    <property type="entry name" value="Serine protease inhibitors"/>
    <property type="match status" value="1"/>
</dbReference>
<gene>
    <name evidence="6" type="ORF">PENTCL1PPCAC_29447</name>
</gene>
<proteinExistence type="predicted"/>
<feature type="domain" description="Follistatin-like" evidence="5">
    <location>
        <begin position="243"/>
        <end position="265"/>
    </location>
</feature>
<dbReference type="InterPro" id="IPR002919">
    <property type="entry name" value="TIL_dom"/>
</dbReference>
<dbReference type="SMART" id="SM00274">
    <property type="entry name" value="FOLN"/>
    <property type="match status" value="5"/>
</dbReference>
<protein>
    <recommendedName>
        <fullName evidence="5">Follistatin-like domain-containing protein</fullName>
    </recommendedName>
</protein>
<feature type="compositionally biased region" description="Basic and acidic residues" evidence="4">
    <location>
        <begin position="89"/>
        <end position="98"/>
    </location>
</feature>
<comment type="caution">
    <text evidence="6">The sequence shown here is derived from an EMBL/GenBank/DDBJ whole genome shotgun (WGS) entry which is preliminary data.</text>
</comment>
<dbReference type="EMBL" id="BTSX01000006">
    <property type="protein sequence ID" value="GMT07273.1"/>
    <property type="molecule type" value="Genomic_DNA"/>
</dbReference>
<dbReference type="PANTHER" id="PTHR23259:SF82">
    <property type="entry name" value="SERINE PROTEASE INHIBITOR 1 PROTEIN"/>
    <property type="match status" value="1"/>
</dbReference>
<feature type="region of interest" description="Disordered" evidence="4">
    <location>
        <begin position="67"/>
        <end position="113"/>
    </location>
</feature>
<dbReference type="InterPro" id="IPR051368">
    <property type="entry name" value="SerProtInhib-TIL_Domain"/>
</dbReference>
<dbReference type="Pfam" id="PF01826">
    <property type="entry name" value="TIL"/>
    <property type="match status" value="1"/>
</dbReference>
<reference evidence="6" key="1">
    <citation type="submission" date="2023-10" db="EMBL/GenBank/DDBJ databases">
        <title>Genome assembly of Pristionchus species.</title>
        <authorList>
            <person name="Yoshida K."/>
            <person name="Sommer R.J."/>
        </authorList>
    </citation>
    <scope>NUCLEOTIDE SEQUENCE</scope>
    <source>
        <strain evidence="6">RS0144</strain>
    </source>
</reference>
<dbReference type="Gene3D" id="2.10.25.10">
    <property type="entry name" value="Laminin"/>
    <property type="match status" value="1"/>
</dbReference>
<organism evidence="6 7">
    <name type="scientific">Pristionchus entomophagus</name>
    <dbReference type="NCBI Taxonomy" id="358040"/>
    <lineage>
        <taxon>Eukaryota</taxon>
        <taxon>Metazoa</taxon>
        <taxon>Ecdysozoa</taxon>
        <taxon>Nematoda</taxon>
        <taxon>Chromadorea</taxon>
        <taxon>Rhabditida</taxon>
        <taxon>Rhabditina</taxon>
        <taxon>Diplogasteromorpha</taxon>
        <taxon>Diplogasteroidea</taxon>
        <taxon>Neodiplogasteridae</taxon>
        <taxon>Pristionchus</taxon>
    </lineage>
</organism>
<evidence type="ECO:0000313" key="6">
    <source>
        <dbReference type="EMBL" id="GMT07273.1"/>
    </source>
</evidence>
<dbReference type="GO" id="GO:0004867">
    <property type="term" value="F:serine-type endopeptidase inhibitor activity"/>
    <property type="evidence" value="ECO:0007669"/>
    <property type="project" value="UniProtKB-KW"/>
</dbReference>